<dbReference type="PROSITE" id="PS51352">
    <property type="entry name" value="THIOREDOXIN_2"/>
    <property type="match status" value="1"/>
</dbReference>
<dbReference type="PANTHER" id="PTHR13887:SF14">
    <property type="entry name" value="DISULFIDE BOND FORMATION PROTEIN D"/>
    <property type="match status" value="1"/>
</dbReference>
<evidence type="ECO:0000256" key="5">
    <source>
        <dbReference type="ARBA" id="ARBA00023284"/>
    </source>
</evidence>
<dbReference type="SUPFAM" id="SSF52833">
    <property type="entry name" value="Thioredoxin-like"/>
    <property type="match status" value="1"/>
</dbReference>
<organism evidence="7 8">
    <name type="scientific">Candidatus Brennerbacteria bacterium RIFOXYD1_FULL_41_16</name>
    <dbReference type="NCBI Taxonomy" id="1797529"/>
    <lineage>
        <taxon>Bacteria</taxon>
        <taxon>Candidatus Brenneribacteriota</taxon>
    </lineage>
</organism>
<keyword evidence="5" id="KW-0676">Redox-active center</keyword>
<proteinExistence type="inferred from homology"/>
<dbReference type="InterPro" id="IPR036249">
    <property type="entry name" value="Thioredoxin-like_sf"/>
</dbReference>
<evidence type="ECO:0000256" key="4">
    <source>
        <dbReference type="ARBA" id="ARBA00023157"/>
    </source>
</evidence>
<comment type="caution">
    <text evidence="7">The sequence shown here is derived from an EMBL/GenBank/DDBJ whole genome shotgun (WGS) entry which is preliminary data.</text>
</comment>
<dbReference type="GO" id="GO:0016491">
    <property type="term" value="F:oxidoreductase activity"/>
    <property type="evidence" value="ECO:0007669"/>
    <property type="project" value="UniProtKB-KW"/>
</dbReference>
<evidence type="ECO:0000313" key="7">
    <source>
        <dbReference type="EMBL" id="OGY40381.1"/>
    </source>
</evidence>
<dbReference type="EMBL" id="MHHY01000009">
    <property type="protein sequence ID" value="OGY40381.1"/>
    <property type="molecule type" value="Genomic_DNA"/>
</dbReference>
<evidence type="ECO:0000313" key="8">
    <source>
        <dbReference type="Proteomes" id="UP000178570"/>
    </source>
</evidence>
<dbReference type="Pfam" id="PF13462">
    <property type="entry name" value="Thioredoxin_4"/>
    <property type="match status" value="1"/>
</dbReference>
<protein>
    <recommendedName>
        <fullName evidence="6">Thioredoxin domain-containing protein</fullName>
    </recommendedName>
</protein>
<keyword evidence="2" id="KW-0732">Signal</keyword>
<evidence type="ECO:0000256" key="2">
    <source>
        <dbReference type="ARBA" id="ARBA00022729"/>
    </source>
</evidence>
<evidence type="ECO:0000256" key="3">
    <source>
        <dbReference type="ARBA" id="ARBA00023002"/>
    </source>
</evidence>
<dbReference type="InterPro" id="IPR013766">
    <property type="entry name" value="Thioredoxin_domain"/>
</dbReference>
<name>A0A1G1XK94_9BACT</name>
<dbReference type="PANTHER" id="PTHR13887">
    <property type="entry name" value="GLUTATHIONE S-TRANSFERASE KAPPA"/>
    <property type="match status" value="1"/>
</dbReference>
<evidence type="ECO:0000256" key="1">
    <source>
        <dbReference type="ARBA" id="ARBA00005791"/>
    </source>
</evidence>
<keyword evidence="3" id="KW-0560">Oxidoreductase</keyword>
<accession>A0A1G1XK94</accession>
<gene>
    <name evidence="7" type="ORF">A2570_03275</name>
</gene>
<comment type="similarity">
    <text evidence="1">Belongs to the thioredoxin family. DsbA subfamily.</text>
</comment>
<dbReference type="Gene3D" id="3.40.30.10">
    <property type="entry name" value="Glutaredoxin"/>
    <property type="match status" value="1"/>
</dbReference>
<dbReference type="Proteomes" id="UP000178570">
    <property type="component" value="Unassembled WGS sequence"/>
</dbReference>
<evidence type="ECO:0000259" key="6">
    <source>
        <dbReference type="PROSITE" id="PS51352"/>
    </source>
</evidence>
<feature type="domain" description="Thioredoxin" evidence="6">
    <location>
        <begin position="1"/>
        <end position="174"/>
    </location>
</feature>
<reference evidence="7 8" key="1">
    <citation type="journal article" date="2016" name="Nat. Commun.">
        <title>Thousands of microbial genomes shed light on interconnected biogeochemical processes in an aquifer system.</title>
        <authorList>
            <person name="Anantharaman K."/>
            <person name="Brown C.T."/>
            <person name="Hug L.A."/>
            <person name="Sharon I."/>
            <person name="Castelle C.J."/>
            <person name="Probst A.J."/>
            <person name="Thomas B.C."/>
            <person name="Singh A."/>
            <person name="Wilkins M.J."/>
            <person name="Karaoz U."/>
            <person name="Brodie E.L."/>
            <person name="Williams K.H."/>
            <person name="Hubbard S.S."/>
            <person name="Banfield J.F."/>
        </authorList>
    </citation>
    <scope>NUCLEOTIDE SEQUENCE [LARGE SCALE GENOMIC DNA]</scope>
</reference>
<dbReference type="STRING" id="1797529.A2570_03275"/>
<dbReference type="AlphaFoldDB" id="A0A1G1XK94"/>
<sequence>MELNDADWKSGNPEAKIVLVEYSDFQCPACAVYFSVVDQLLKDYSDDILFVYRHFPLRTIHPHAEIAAYAAEAAGRQGKFWEMYEKLFRSQALWSLEKNAKQTFLGYANELGLAETKFLEDLESNTVKEKVIKDYQFGLRIQINATPTFFLNGKKLQNPAGYEAFKKIIDSELNR</sequence>
<keyword evidence="4" id="KW-1015">Disulfide bond</keyword>
<dbReference type="InterPro" id="IPR012336">
    <property type="entry name" value="Thioredoxin-like_fold"/>
</dbReference>